<organism evidence="2 3">
    <name type="scientific">Agrobacterium vitis</name>
    <name type="common">Rhizobium vitis</name>
    <dbReference type="NCBI Taxonomy" id="373"/>
    <lineage>
        <taxon>Bacteria</taxon>
        <taxon>Pseudomonadati</taxon>
        <taxon>Pseudomonadota</taxon>
        <taxon>Alphaproteobacteria</taxon>
        <taxon>Hyphomicrobiales</taxon>
        <taxon>Rhizobiaceae</taxon>
        <taxon>Rhizobium/Agrobacterium group</taxon>
        <taxon>Agrobacterium</taxon>
    </lineage>
</organism>
<sequence>MSTITSLPVEKPVAASTRGFYFAAWRWHFYAGLYVAPFLIVLAVTGLIMMWSATLVGRDGEKAFTVTPTSAQTLVSQQADAALSAVPGGVIAQYIAPATPESVAAFRVNRGQESMMVAVNPYDAQVLGQWSRRSALYDLADNIHSDLLIGTLGDRLIEIAAGFGVVLVITGLYMWWPRQGERFSQMLIPRFTDRGRQLWKSLHRTIGFYASILLLVFLVSGLSWAGVWGEKFTQAWSTFPIGKWSDAPLSDATHAAMNHGSIKDVPWTLEQAPMPMSGSHAGHAGLPDGQTVTLDNVIAYARAIGFDNRFQLNFPKDESGVWSISRDTMSNDSTDPRSDRTVHIDRYSGKVLADIKYENYGLAGKTMALGVSFHMGTIGLWNLILVTVYCLAVIFLSVSGIAMWWIRRPKGASRLMAPAYPADMRLWKTGAIVMLLISLLFPLTGAALIAVLVLDMALIRRIRPLKRVLS</sequence>
<reference evidence="2 3" key="1">
    <citation type="submission" date="2019-12" db="EMBL/GenBank/DDBJ databases">
        <title>Whole-genome sequencing of Allorhizobium vitis.</title>
        <authorList>
            <person name="Gan H.M."/>
            <person name="Szegedi E."/>
            <person name="Burr T."/>
            <person name="Savka M.A."/>
        </authorList>
    </citation>
    <scope>NUCLEOTIDE SEQUENCE [LARGE SCALE GENOMIC DNA]</scope>
    <source>
        <strain evidence="2 3">CG516</strain>
    </source>
</reference>
<feature type="transmembrane region" description="Helical" evidence="1">
    <location>
        <begin position="206"/>
        <end position="227"/>
    </location>
</feature>
<comment type="caution">
    <text evidence="2">The sequence shown here is derived from an EMBL/GenBank/DDBJ whole genome shotgun (WGS) entry which is preliminary data.</text>
</comment>
<dbReference type="RefSeq" id="WP_156614300.1">
    <property type="nucleotide sequence ID" value="NZ_WPHR01000004.1"/>
</dbReference>
<feature type="transmembrane region" description="Helical" evidence="1">
    <location>
        <begin position="426"/>
        <end position="459"/>
    </location>
</feature>
<dbReference type="PANTHER" id="PTHR34219:SF1">
    <property type="entry name" value="PEPSY DOMAIN-CONTAINING PROTEIN"/>
    <property type="match status" value="1"/>
</dbReference>
<evidence type="ECO:0000256" key="1">
    <source>
        <dbReference type="SAM" id="Phobius"/>
    </source>
</evidence>
<dbReference type="PANTHER" id="PTHR34219">
    <property type="entry name" value="IRON-REGULATED INNER MEMBRANE PROTEIN-RELATED"/>
    <property type="match status" value="1"/>
</dbReference>
<keyword evidence="1" id="KW-0472">Membrane</keyword>
<evidence type="ECO:0000313" key="3">
    <source>
        <dbReference type="Proteomes" id="UP000477951"/>
    </source>
</evidence>
<dbReference type="Proteomes" id="UP000477951">
    <property type="component" value="Unassembled WGS sequence"/>
</dbReference>
<keyword evidence="1" id="KW-1133">Transmembrane helix</keyword>
<protein>
    <submittedName>
        <fullName evidence="2">PepSY domain-containing protein</fullName>
    </submittedName>
</protein>
<proteinExistence type="predicted"/>
<gene>
    <name evidence="2" type="ORF">GOZ90_07440</name>
</gene>
<dbReference type="Pfam" id="PF03929">
    <property type="entry name" value="PepSY_TM"/>
    <property type="match status" value="1"/>
</dbReference>
<feature type="transmembrane region" description="Helical" evidence="1">
    <location>
        <begin position="380"/>
        <end position="406"/>
    </location>
</feature>
<evidence type="ECO:0000313" key="2">
    <source>
        <dbReference type="EMBL" id="MUZ72511.1"/>
    </source>
</evidence>
<feature type="transmembrane region" description="Helical" evidence="1">
    <location>
        <begin position="156"/>
        <end position="176"/>
    </location>
</feature>
<keyword evidence="1" id="KW-0812">Transmembrane</keyword>
<name>A0A6L6VCB1_AGRVI</name>
<dbReference type="InterPro" id="IPR005625">
    <property type="entry name" value="PepSY-ass_TM"/>
</dbReference>
<dbReference type="EMBL" id="WPHR01000004">
    <property type="protein sequence ID" value="MUZ72511.1"/>
    <property type="molecule type" value="Genomic_DNA"/>
</dbReference>
<feature type="transmembrane region" description="Helical" evidence="1">
    <location>
        <begin position="27"/>
        <end position="51"/>
    </location>
</feature>
<dbReference type="AlphaFoldDB" id="A0A6L6VCB1"/>
<accession>A0A6L6VCB1</accession>